<organism evidence="1">
    <name type="scientific">Ignisphaera aggregans</name>
    <dbReference type="NCBI Taxonomy" id="334771"/>
    <lineage>
        <taxon>Archaea</taxon>
        <taxon>Thermoproteota</taxon>
        <taxon>Thermoprotei</taxon>
        <taxon>Desulfurococcales</taxon>
        <taxon>Desulfurococcaceae</taxon>
        <taxon>Ignisphaera</taxon>
    </lineage>
</organism>
<name>A0A7J3YU38_9CREN</name>
<accession>A0A7J3YU38</accession>
<evidence type="ECO:0000313" key="1">
    <source>
        <dbReference type="EMBL" id="HHP92279.1"/>
    </source>
</evidence>
<reference evidence="1" key="1">
    <citation type="journal article" date="2020" name="mSystems">
        <title>Genome- and Community-Level Interaction Insights into Carbon Utilization and Element Cycling Functions of Hydrothermarchaeota in Hydrothermal Sediment.</title>
        <authorList>
            <person name="Zhou Z."/>
            <person name="Liu Y."/>
            <person name="Xu W."/>
            <person name="Pan J."/>
            <person name="Luo Z.H."/>
            <person name="Li M."/>
        </authorList>
    </citation>
    <scope>NUCLEOTIDE SEQUENCE [LARGE SCALE GENOMIC DNA]</scope>
    <source>
        <strain evidence="1">SpSt-1109</strain>
    </source>
</reference>
<dbReference type="AlphaFoldDB" id="A0A7J3YU38"/>
<proteinExistence type="predicted"/>
<protein>
    <submittedName>
        <fullName evidence="1">Uncharacterized protein</fullName>
    </submittedName>
</protein>
<sequence length="99" mass="11476">MRVQKEYLTRVEIAYIIVKAYSEAETLPIIIEIILVNPDKNFSFDIIPFTHPRNISSCDLKNIEAFIYDKKKAQFPPSKLCRTSENLTTDEIQNNSIII</sequence>
<gene>
    <name evidence="1" type="ORF">ENM70_01445</name>
</gene>
<dbReference type="EMBL" id="DRYU01000034">
    <property type="protein sequence ID" value="HHP92279.1"/>
    <property type="molecule type" value="Genomic_DNA"/>
</dbReference>
<comment type="caution">
    <text evidence="1">The sequence shown here is derived from an EMBL/GenBank/DDBJ whole genome shotgun (WGS) entry which is preliminary data.</text>
</comment>